<evidence type="ECO:0000259" key="15">
    <source>
        <dbReference type="Pfam" id="PF10458"/>
    </source>
</evidence>
<comment type="subunit">
    <text evidence="3">Monomer.</text>
</comment>
<dbReference type="Pfam" id="PF10458">
    <property type="entry name" value="Val_tRNA-synt_C"/>
    <property type="match status" value="1"/>
</dbReference>
<evidence type="ECO:0000256" key="10">
    <source>
        <dbReference type="ARBA" id="ARBA00023146"/>
    </source>
</evidence>
<dbReference type="PANTHER" id="PTHR11946">
    <property type="entry name" value="VALYL-TRNA SYNTHETASES"/>
    <property type="match status" value="1"/>
</dbReference>
<evidence type="ECO:0000256" key="3">
    <source>
        <dbReference type="ARBA" id="ARBA00011245"/>
    </source>
</evidence>
<dbReference type="InterPro" id="IPR009080">
    <property type="entry name" value="tRNAsynth_Ia_anticodon-bd"/>
</dbReference>
<dbReference type="InterPro" id="IPR010978">
    <property type="entry name" value="tRNA-bd_arm"/>
</dbReference>
<dbReference type="GO" id="GO:0002161">
    <property type="term" value="F:aminoacyl-tRNA deacylase activity"/>
    <property type="evidence" value="ECO:0007669"/>
    <property type="project" value="InterPro"/>
</dbReference>
<evidence type="ECO:0000256" key="6">
    <source>
        <dbReference type="ARBA" id="ARBA00022598"/>
    </source>
</evidence>
<evidence type="ECO:0000256" key="5">
    <source>
        <dbReference type="ARBA" id="ARBA00022490"/>
    </source>
</evidence>
<keyword evidence="5" id="KW-0963">Cytoplasm</keyword>
<dbReference type="Gene3D" id="1.10.730.10">
    <property type="entry name" value="Isoleucyl-tRNA Synthetase, Domain 1"/>
    <property type="match status" value="1"/>
</dbReference>
<feature type="domain" description="Aminoacyl-tRNA synthetase class Ia" evidence="13">
    <location>
        <begin position="15"/>
        <end position="571"/>
    </location>
</feature>
<dbReference type="SUPFAM" id="SSF47323">
    <property type="entry name" value="Anticodon-binding domain of a subclass of class I aminoacyl-tRNA synthetases"/>
    <property type="match status" value="1"/>
</dbReference>
<dbReference type="InterPro" id="IPR002300">
    <property type="entry name" value="aa-tRNA-synth_Ia"/>
</dbReference>
<dbReference type="SUPFAM" id="SSF46589">
    <property type="entry name" value="tRNA-binding arm"/>
    <property type="match status" value="1"/>
</dbReference>
<protein>
    <recommendedName>
        <fullName evidence="4">valine--tRNA ligase</fullName>
        <ecNumber evidence="4">6.1.1.9</ecNumber>
    </recommendedName>
    <alternativeName>
        <fullName evidence="11">Valyl-tRNA synthetase</fullName>
    </alternativeName>
</protein>
<dbReference type="InterPro" id="IPR033705">
    <property type="entry name" value="Anticodon_Ia_Val"/>
</dbReference>
<dbReference type="CDD" id="cd07962">
    <property type="entry name" value="Anticodon_Ia_Val"/>
    <property type="match status" value="1"/>
</dbReference>
<dbReference type="GO" id="GO:0005829">
    <property type="term" value="C:cytosol"/>
    <property type="evidence" value="ECO:0007669"/>
    <property type="project" value="TreeGrafter"/>
</dbReference>
<keyword evidence="9" id="KW-0648">Protein biosynthesis</keyword>
<dbReference type="PANTHER" id="PTHR11946:SF109">
    <property type="entry name" value="VALINE--TRNA LIGASE"/>
    <property type="match status" value="1"/>
</dbReference>
<dbReference type="EC" id="6.1.1.9" evidence="4"/>
<dbReference type="Gene3D" id="3.90.740.10">
    <property type="entry name" value="Valyl/Leucyl/Isoleucyl-tRNA synthetase, editing domain"/>
    <property type="match status" value="1"/>
</dbReference>
<evidence type="ECO:0000313" key="16">
    <source>
        <dbReference type="EMBL" id="SUZ51640.1"/>
    </source>
</evidence>
<dbReference type="InterPro" id="IPR014729">
    <property type="entry name" value="Rossmann-like_a/b/a_fold"/>
</dbReference>
<dbReference type="CDD" id="cd00817">
    <property type="entry name" value="ValRS_core"/>
    <property type="match status" value="1"/>
</dbReference>
<evidence type="ECO:0000256" key="12">
    <source>
        <dbReference type="ARBA" id="ARBA00047552"/>
    </source>
</evidence>
<dbReference type="InterPro" id="IPR009008">
    <property type="entry name" value="Val/Leu/Ile-tRNA-synth_edit"/>
</dbReference>
<organism evidence="16">
    <name type="scientific">marine metagenome</name>
    <dbReference type="NCBI Taxonomy" id="408172"/>
    <lineage>
        <taxon>unclassified sequences</taxon>
        <taxon>metagenomes</taxon>
        <taxon>ecological metagenomes</taxon>
    </lineage>
</organism>
<reference evidence="16" key="1">
    <citation type="submission" date="2018-05" db="EMBL/GenBank/DDBJ databases">
        <authorList>
            <person name="Lanie J.A."/>
            <person name="Ng W.-L."/>
            <person name="Kazmierczak K.M."/>
            <person name="Andrzejewski T.M."/>
            <person name="Davidsen T.M."/>
            <person name="Wayne K.J."/>
            <person name="Tettelin H."/>
            <person name="Glass J.I."/>
            <person name="Rusch D."/>
            <person name="Podicherti R."/>
            <person name="Tsui H.-C.T."/>
            <person name="Winkler M.E."/>
        </authorList>
    </citation>
    <scope>NUCLEOTIDE SEQUENCE</scope>
</reference>
<evidence type="ECO:0000256" key="8">
    <source>
        <dbReference type="ARBA" id="ARBA00022840"/>
    </source>
</evidence>
<dbReference type="GO" id="GO:0006438">
    <property type="term" value="P:valyl-tRNA aminoacylation"/>
    <property type="evidence" value="ECO:0007669"/>
    <property type="project" value="InterPro"/>
</dbReference>
<feature type="domain" description="Valyl-tRNA synthetase tRNA-binding arm" evidence="15">
    <location>
        <begin position="813"/>
        <end position="869"/>
    </location>
</feature>
<proteinExistence type="inferred from homology"/>
<dbReference type="FunFam" id="3.40.50.620:FF:000032">
    <property type="entry name" value="Valine--tRNA ligase"/>
    <property type="match status" value="1"/>
</dbReference>
<feature type="domain" description="Methionyl/Valyl/Leucyl/Isoleucyl-tRNA synthetase anticodon-binding" evidence="14">
    <location>
        <begin position="616"/>
        <end position="755"/>
    </location>
</feature>
<dbReference type="NCBIfam" id="TIGR00422">
    <property type="entry name" value="valS"/>
    <property type="match status" value="1"/>
</dbReference>
<dbReference type="EMBL" id="UINC01000232">
    <property type="protein sequence ID" value="SUZ51640.1"/>
    <property type="molecule type" value="Genomic_DNA"/>
</dbReference>
<keyword evidence="10" id="KW-0030">Aminoacyl-tRNA synthetase</keyword>
<evidence type="ECO:0000256" key="4">
    <source>
        <dbReference type="ARBA" id="ARBA00013169"/>
    </source>
</evidence>
<dbReference type="Pfam" id="PF00133">
    <property type="entry name" value="tRNA-synt_1"/>
    <property type="match status" value="1"/>
</dbReference>
<dbReference type="InterPro" id="IPR019499">
    <property type="entry name" value="Val-tRNA_synth_tRNA-bd"/>
</dbReference>
<evidence type="ECO:0000256" key="1">
    <source>
        <dbReference type="ARBA" id="ARBA00004496"/>
    </source>
</evidence>
<dbReference type="SUPFAM" id="SSF50677">
    <property type="entry name" value="ValRS/IleRS/LeuRS editing domain"/>
    <property type="match status" value="1"/>
</dbReference>
<dbReference type="PRINTS" id="PR00986">
    <property type="entry name" value="TRNASYNTHVAL"/>
</dbReference>
<dbReference type="GO" id="GO:0005524">
    <property type="term" value="F:ATP binding"/>
    <property type="evidence" value="ECO:0007669"/>
    <property type="project" value="UniProtKB-KW"/>
</dbReference>
<name>A0A381NAJ7_9ZZZZ</name>
<evidence type="ECO:0000256" key="7">
    <source>
        <dbReference type="ARBA" id="ARBA00022741"/>
    </source>
</evidence>
<keyword evidence="8" id="KW-0067">ATP-binding</keyword>
<comment type="similarity">
    <text evidence="2">Belongs to the class-I aminoacyl-tRNA synthetase family.</text>
</comment>
<evidence type="ECO:0000259" key="14">
    <source>
        <dbReference type="Pfam" id="PF08264"/>
    </source>
</evidence>
<dbReference type="PROSITE" id="PS00178">
    <property type="entry name" value="AA_TRNA_LIGASE_I"/>
    <property type="match status" value="1"/>
</dbReference>
<dbReference type="Pfam" id="PF08264">
    <property type="entry name" value="Anticodon_1"/>
    <property type="match status" value="1"/>
</dbReference>
<gene>
    <name evidence="16" type="ORF">METZ01_LOCUS4494</name>
</gene>
<comment type="subcellular location">
    <subcellularLocation>
        <location evidence="1">Cytoplasm</location>
    </subcellularLocation>
</comment>
<dbReference type="SUPFAM" id="SSF52374">
    <property type="entry name" value="Nucleotidylyl transferase"/>
    <property type="match status" value="1"/>
</dbReference>
<keyword evidence="7" id="KW-0547">Nucleotide-binding</keyword>
<dbReference type="Gene3D" id="3.40.50.620">
    <property type="entry name" value="HUPs"/>
    <property type="match status" value="2"/>
</dbReference>
<dbReference type="InterPro" id="IPR037118">
    <property type="entry name" value="Val-tRNA_synth_C_sf"/>
</dbReference>
<dbReference type="AlphaFoldDB" id="A0A381NAJ7"/>
<evidence type="ECO:0000256" key="2">
    <source>
        <dbReference type="ARBA" id="ARBA00005594"/>
    </source>
</evidence>
<evidence type="ECO:0000256" key="11">
    <source>
        <dbReference type="ARBA" id="ARBA00029936"/>
    </source>
</evidence>
<dbReference type="InterPro" id="IPR013155">
    <property type="entry name" value="M/V/L/I-tRNA-synth_anticd-bd"/>
</dbReference>
<evidence type="ECO:0000256" key="9">
    <source>
        <dbReference type="ARBA" id="ARBA00022917"/>
    </source>
</evidence>
<evidence type="ECO:0000259" key="13">
    <source>
        <dbReference type="Pfam" id="PF00133"/>
    </source>
</evidence>
<dbReference type="HAMAP" id="MF_02004">
    <property type="entry name" value="Val_tRNA_synth_type1"/>
    <property type="match status" value="1"/>
</dbReference>
<dbReference type="NCBIfam" id="NF004349">
    <property type="entry name" value="PRK05729.1"/>
    <property type="match status" value="1"/>
</dbReference>
<dbReference type="InterPro" id="IPR001412">
    <property type="entry name" value="aa-tRNA-synth_I_CS"/>
</dbReference>
<keyword evidence="6" id="KW-0436">Ligase</keyword>
<dbReference type="GO" id="GO:0004832">
    <property type="term" value="F:valine-tRNA ligase activity"/>
    <property type="evidence" value="ECO:0007669"/>
    <property type="project" value="UniProtKB-EC"/>
</dbReference>
<dbReference type="Gene3D" id="1.10.287.380">
    <property type="entry name" value="Valyl-tRNA synthetase, C-terminal domain"/>
    <property type="match status" value="1"/>
</dbReference>
<sequence>MGIAKSFDAKKIESKWYQFWNENKYFNSKPNDKLPYTIVIPPPNVTGILHMGHMLNNTIQDILIRKARLQGFNACWVPGTDHASIATEAKVVEKLKNDGIDKKDITRDEFINHAWDWTEKHGGLILEQLKKLGCSCDWDRTKFTLDKEMTESVIKVFVDLYEKGLIYRGHRMVNWDPQAKTTLSNEEVIYEEEQTKIFYIKYNISNSHETISVATTRPETIFGDTAIAVNPDDDRYLNLKGKKAIIPIINKKIPIITDPYVDSEFGTGCLKVTPAHSENDKIIGDKHKLEIVDVLNDDGTLNEFALHYNGKDRFLVRTEILEELKQLGSLIKEEIYLTKIGKSERTKCVIEPKLSDQWFLKMEKISKPALKAVIDDKVKFFPKKFKNTYKNWMENIRDWNISRQLWWGHQIPVYYYSSDKKDFVVAENIEKAVIKARKKSGDSKLDKKNLIQESDVLDTWFSSWLWPISVFDGINNPDNEDFNYYYPTNDLVTGPDILFFWVARMIVSGYEFKNKEPFTSVYFTGLVRDKTGRKMSKQLGNSPDALKLIEDFGADSVRVGLLLSAPAGNDLLFDESLCQQGKNFSNKIWNSYRLVKSWDVKDSKDQNSSSIAAIEWFENKLSSKLIEIDDHFKKYRISDALMTIYKLIWEDYCSWYLEIVKPSFGTPIDIKTFNQTLLFFEKCLTILHPFMPFISEEIWSGIRKEGDKPLIIKNWPKHNKVDDSLLSDFDHISKLITNIRKYRNEKGISYKEKIELSSEKNQLRSEFKSVVFKLANSELIDDILQIDENAESLIVDSKEYFINNLLGQKSDLKKIEEDLKYNKGFLKSIQSKLNNKKFMDNAPEIVIENEKKKEEDTKAKIKMLEIKLKK</sequence>
<dbReference type="InterPro" id="IPR002303">
    <property type="entry name" value="Valyl-tRNA_ligase"/>
</dbReference>
<accession>A0A381NAJ7</accession>
<comment type="catalytic activity">
    <reaction evidence="12">
        <text>tRNA(Val) + L-valine + ATP = L-valyl-tRNA(Val) + AMP + diphosphate</text>
        <dbReference type="Rhea" id="RHEA:10704"/>
        <dbReference type="Rhea" id="RHEA-COMP:9672"/>
        <dbReference type="Rhea" id="RHEA-COMP:9708"/>
        <dbReference type="ChEBI" id="CHEBI:30616"/>
        <dbReference type="ChEBI" id="CHEBI:33019"/>
        <dbReference type="ChEBI" id="CHEBI:57762"/>
        <dbReference type="ChEBI" id="CHEBI:78442"/>
        <dbReference type="ChEBI" id="CHEBI:78537"/>
        <dbReference type="ChEBI" id="CHEBI:456215"/>
        <dbReference type="EC" id="6.1.1.9"/>
    </reaction>
</comment>